<evidence type="ECO:0000313" key="2">
    <source>
        <dbReference type="Proteomes" id="UP001055879"/>
    </source>
</evidence>
<protein>
    <submittedName>
        <fullName evidence="1">Uncharacterized protein</fullName>
    </submittedName>
</protein>
<dbReference type="Proteomes" id="UP001055879">
    <property type="component" value="Linkage Group LG18"/>
</dbReference>
<comment type="caution">
    <text evidence="1">The sequence shown here is derived from an EMBL/GenBank/DDBJ whole genome shotgun (WGS) entry which is preliminary data.</text>
</comment>
<accession>A0ACB8XEP1</accession>
<sequence>MSRLILSQEFKVFAYYSLRKAKFASPSAREKSSLRLPYITQSIVCISNASHKVQFAFPSAHAKLSLRHQLLTQSSVCVSIYSRKVQFASPSAHAKFSLRLPRLTQSSVCVSLGSRKLHLVSHLSRTKLPLRDQLWQDRFINFIERQPNGDNMMKSLTEGPMERLMKVILATATTLATTVEKDLREYDVDELLRYQANNQAKSNLILALPIRTTT</sequence>
<proteinExistence type="predicted"/>
<gene>
    <name evidence="1" type="ORF">L6452_43448</name>
</gene>
<name>A0ACB8XEP1_ARCLA</name>
<reference evidence="1 2" key="2">
    <citation type="journal article" date="2022" name="Mol. Ecol. Resour.">
        <title>The genomes of chicory, endive, great burdock and yacon provide insights into Asteraceae paleo-polyploidization history and plant inulin production.</title>
        <authorList>
            <person name="Fan W."/>
            <person name="Wang S."/>
            <person name="Wang H."/>
            <person name="Wang A."/>
            <person name="Jiang F."/>
            <person name="Liu H."/>
            <person name="Zhao H."/>
            <person name="Xu D."/>
            <person name="Zhang Y."/>
        </authorList>
    </citation>
    <scope>NUCLEOTIDE SEQUENCE [LARGE SCALE GENOMIC DNA]</scope>
    <source>
        <strain evidence="2">cv. Niubang</strain>
    </source>
</reference>
<organism evidence="1 2">
    <name type="scientific">Arctium lappa</name>
    <name type="common">Greater burdock</name>
    <name type="synonym">Lappa major</name>
    <dbReference type="NCBI Taxonomy" id="4217"/>
    <lineage>
        <taxon>Eukaryota</taxon>
        <taxon>Viridiplantae</taxon>
        <taxon>Streptophyta</taxon>
        <taxon>Embryophyta</taxon>
        <taxon>Tracheophyta</taxon>
        <taxon>Spermatophyta</taxon>
        <taxon>Magnoliopsida</taxon>
        <taxon>eudicotyledons</taxon>
        <taxon>Gunneridae</taxon>
        <taxon>Pentapetalae</taxon>
        <taxon>asterids</taxon>
        <taxon>campanulids</taxon>
        <taxon>Asterales</taxon>
        <taxon>Asteraceae</taxon>
        <taxon>Carduoideae</taxon>
        <taxon>Cardueae</taxon>
        <taxon>Arctiinae</taxon>
        <taxon>Arctium</taxon>
    </lineage>
</organism>
<reference evidence="2" key="1">
    <citation type="journal article" date="2022" name="Mol. Ecol. Resour.">
        <title>The genomes of chicory, endive, great burdock and yacon provide insights into Asteraceae palaeo-polyploidization history and plant inulin production.</title>
        <authorList>
            <person name="Fan W."/>
            <person name="Wang S."/>
            <person name="Wang H."/>
            <person name="Wang A."/>
            <person name="Jiang F."/>
            <person name="Liu H."/>
            <person name="Zhao H."/>
            <person name="Xu D."/>
            <person name="Zhang Y."/>
        </authorList>
    </citation>
    <scope>NUCLEOTIDE SEQUENCE [LARGE SCALE GENOMIC DNA]</scope>
    <source>
        <strain evidence="2">cv. Niubang</strain>
    </source>
</reference>
<dbReference type="EMBL" id="CM042064">
    <property type="protein sequence ID" value="KAI3664839.1"/>
    <property type="molecule type" value="Genomic_DNA"/>
</dbReference>
<keyword evidence="2" id="KW-1185">Reference proteome</keyword>
<evidence type="ECO:0000313" key="1">
    <source>
        <dbReference type="EMBL" id="KAI3664839.1"/>
    </source>
</evidence>